<evidence type="ECO:0000313" key="2">
    <source>
        <dbReference type="Proteomes" id="UP000255279"/>
    </source>
</evidence>
<name>A0A378R9T6_9GAMM</name>
<dbReference type="AlphaFoldDB" id="A0A378R9T6"/>
<sequence>MIDCIQTIALRQVWSEQKIISKNRKSFVVYKTVRSEHKKPIVVSAKTVRGELVEP</sequence>
<reference evidence="1 2" key="1">
    <citation type="submission" date="2018-06" db="EMBL/GenBank/DDBJ databases">
        <authorList>
            <consortium name="Pathogen Informatics"/>
            <person name="Doyle S."/>
        </authorList>
    </citation>
    <scope>NUCLEOTIDE SEQUENCE [LARGE SCALE GENOMIC DNA]</scope>
    <source>
        <strain evidence="1 2">NCTC10293</strain>
    </source>
</reference>
<gene>
    <name evidence="1" type="ORF">NCTC10293_01852</name>
</gene>
<evidence type="ECO:0000313" key="1">
    <source>
        <dbReference type="EMBL" id="STZ14260.1"/>
    </source>
</evidence>
<accession>A0A378R9T6</accession>
<organism evidence="1 2">
    <name type="scientific">Moraxella caviae</name>
    <dbReference type="NCBI Taxonomy" id="34060"/>
    <lineage>
        <taxon>Bacteria</taxon>
        <taxon>Pseudomonadati</taxon>
        <taxon>Pseudomonadota</taxon>
        <taxon>Gammaproteobacteria</taxon>
        <taxon>Moraxellales</taxon>
        <taxon>Moraxellaceae</taxon>
        <taxon>Moraxella</taxon>
    </lineage>
</organism>
<proteinExistence type="predicted"/>
<dbReference type="EMBL" id="UGQE01000004">
    <property type="protein sequence ID" value="STZ14260.1"/>
    <property type="molecule type" value="Genomic_DNA"/>
</dbReference>
<dbReference type="Proteomes" id="UP000255279">
    <property type="component" value="Unassembled WGS sequence"/>
</dbReference>
<protein>
    <submittedName>
        <fullName evidence="1">Uncharacterized protein</fullName>
    </submittedName>
</protein>